<dbReference type="EMBL" id="CP000053">
    <property type="protein sequence ID" value="AAY61674.1"/>
    <property type="molecule type" value="Genomic_DNA"/>
</dbReference>
<dbReference type="STRING" id="315456.RF_0823"/>
<dbReference type="InterPro" id="IPR011856">
    <property type="entry name" value="tRNA_endonuc-like_dom_sf"/>
</dbReference>
<name>Q4UL99_RICFE</name>
<reference evidence="1 2" key="1">
    <citation type="journal article" date="2005" name="PLoS Biol.">
        <title>The genome sequence of Rickettsia felis identifies the first putative conjugative plasmid in an obligate intracellular parasite.</title>
        <authorList>
            <person name="Ogata H."/>
            <person name="Renesto P."/>
            <person name="Audic S."/>
            <person name="Robert C."/>
            <person name="Blanc G."/>
            <person name="Fournier P.E."/>
            <person name="Parinello H."/>
            <person name="Claverie J.M."/>
            <person name="Raoult D."/>
        </authorList>
    </citation>
    <scope>NUCLEOTIDE SEQUENCE [LARGE SCALE GENOMIC DNA]</scope>
    <source>
        <strain evidence="2">ATCC VR-1525 / URRWXCal2</strain>
    </source>
</reference>
<gene>
    <name evidence="1" type="ordered locus">RF_0823</name>
</gene>
<evidence type="ECO:0008006" key="3">
    <source>
        <dbReference type="Google" id="ProtNLM"/>
    </source>
</evidence>
<dbReference type="HOGENOM" id="CLU_2221217_0_0_5"/>
<dbReference type="InterPro" id="IPR011335">
    <property type="entry name" value="Restrct_endonuc-II-like"/>
</dbReference>
<dbReference type="SUPFAM" id="SSF52980">
    <property type="entry name" value="Restriction endonuclease-like"/>
    <property type="match status" value="1"/>
</dbReference>
<dbReference type="AlphaFoldDB" id="Q4UL99"/>
<evidence type="ECO:0000313" key="1">
    <source>
        <dbReference type="EMBL" id="AAY61674.1"/>
    </source>
</evidence>
<dbReference type="Gene3D" id="3.40.1350.10">
    <property type="match status" value="1"/>
</dbReference>
<dbReference type="Proteomes" id="UP000008548">
    <property type="component" value="Chromosome"/>
</dbReference>
<keyword evidence="2" id="KW-1185">Reference proteome</keyword>
<dbReference type="GO" id="GO:0003676">
    <property type="term" value="F:nucleic acid binding"/>
    <property type="evidence" value="ECO:0007669"/>
    <property type="project" value="InterPro"/>
</dbReference>
<dbReference type="KEGG" id="rfe:RF_0823"/>
<evidence type="ECO:0000313" key="2">
    <source>
        <dbReference type="Proteomes" id="UP000008548"/>
    </source>
</evidence>
<accession>Q4UL99</accession>
<sequence>MGRDLICMKDGKIHIVQAKCWSADKTIHEKHIFQLYGTTLCYELENNIPLGTVIPIFATTTKLSKVAQAVASRLGVMIKEIPLEKKYTMIKCNVNQGNKIYHLPFD</sequence>
<protein>
    <recommendedName>
        <fullName evidence="3">Restriction endonuclease type IV Mrr domain-containing protein</fullName>
    </recommendedName>
</protein>
<organism evidence="1 2">
    <name type="scientific">Rickettsia felis (strain ATCC VR-1525 / URRWXCal2)</name>
    <name type="common">Rickettsia azadi</name>
    <dbReference type="NCBI Taxonomy" id="315456"/>
    <lineage>
        <taxon>Bacteria</taxon>
        <taxon>Pseudomonadati</taxon>
        <taxon>Pseudomonadota</taxon>
        <taxon>Alphaproteobacteria</taxon>
        <taxon>Rickettsiales</taxon>
        <taxon>Rickettsiaceae</taxon>
        <taxon>Rickettsieae</taxon>
        <taxon>Rickettsia</taxon>
        <taxon>spotted fever group</taxon>
    </lineage>
</organism>
<proteinExistence type="predicted"/>